<dbReference type="Proteomes" id="UP000799324">
    <property type="component" value="Unassembled WGS sequence"/>
</dbReference>
<reference evidence="2" key="1">
    <citation type="journal article" date="2020" name="Stud. Mycol.">
        <title>101 Dothideomycetes genomes: a test case for predicting lifestyles and emergence of pathogens.</title>
        <authorList>
            <person name="Haridas S."/>
            <person name="Albert R."/>
            <person name="Binder M."/>
            <person name="Bloem J."/>
            <person name="Labutti K."/>
            <person name="Salamov A."/>
            <person name="Andreopoulos B."/>
            <person name="Baker S."/>
            <person name="Barry K."/>
            <person name="Bills G."/>
            <person name="Bluhm B."/>
            <person name="Cannon C."/>
            <person name="Castanera R."/>
            <person name="Culley D."/>
            <person name="Daum C."/>
            <person name="Ezra D."/>
            <person name="Gonzalez J."/>
            <person name="Henrissat B."/>
            <person name="Kuo A."/>
            <person name="Liang C."/>
            <person name="Lipzen A."/>
            <person name="Lutzoni F."/>
            <person name="Magnuson J."/>
            <person name="Mondo S."/>
            <person name="Nolan M."/>
            <person name="Ohm R."/>
            <person name="Pangilinan J."/>
            <person name="Park H.-J."/>
            <person name="Ramirez L."/>
            <person name="Alfaro M."/>
            <person name="Sun H."/>
            <person name="Tritt A."/>
            <person name="Yoshinaga Y."/>
            <person name="Zwiers L.-H."/>
            <person name="Turgeon B."/>
            <person name="Goodwin S."/>
            <person name="Spatafora J."/>
            <person name="Crous P."/>
            <person name="Grigoriev I."/>
        </authorList>
    </citation>
    <scope>NUCLEOTIDE SEQUENCE</scope>
    <source>
        <strain evidence="2">CBS 122681</strain>
    </source>
</reference>
<proteinExistence type="predicted"/>
<protein>
    <submittedName>
        <fullName evidence="2">Uncharacterized protein</fullName>
    </submittedName>
</protein>
<gene>
    <name evidence="2" type="ORF">K491DRAFT_352826</name>
</gene>
<organism evidence="2 3">
    <name type="scientific">Lophiostoma macrostomum CBS 122681</name>
    <dbReference type="NCBI Taxonomy" id="1314788"/>
    <lineage>
        <taxon>Eukaryota</taxon>
        <taxon>Fungi</taxon>
        <taxon>Dikarya</taxon>
        <taxon>Ascomycota</taxon>
        <taxon>Pezizomycotina</taxon>
        <taxon>Dothideomycetes</taxon>
        <taxon>Pleosporomycetidae</taxon>
        <taxon>Pleosporales</taxon>
        <taxon>Lophiostomataceae</taxon>
        <taxon>Lophiostoma</taxon>
    </lineage>
</organism>
<evidence type="ECO:0000256" key="1">
    <source>
        <dbReference type="SAM" id="MobiDB-lite"/>
    </source>
</evidence>
<evidence type="ECO:0000313" key="2">
    <source>
        <dbReference type="EMBL" id="KAF2656873.1"/>
    </source>
</evidence>
<dbReference type="AlphaFoldDB" id="A0A6A6TDA5"/>
<keyword evidence="3" id="KW-1185">Reference proteome</keyword>
<dbReference type="EMBL" id="MU004331">
    <property type="protein sequence ID" value="KAF2656873.1"/>
    <property type="molecule type" value="Genomic_DNA"/>
</dbReference>
<accession>A0A6A6TDA5</accession>
<evidence type="ECO:0000313" key="3">
    <source>
        <dbReference type="Proteomes" id="UP000799324"/>
    </source>
</evidence>
<feature type="region of interest" description="Disordered" evidence="1">
    <location>
        <begin position="1"/>
        <end position="26"/>
    </location>
</feature>
<sequence length="198" mass="21242">MLGDAGRCWGRGGEQARVPLSEGPRSAGRRWAETAGCWMGTSNCWGEGPTSCQPPGDSAGIRFQETACDHKIGGARHGGAPMQGTGADGEGRGAFPCSLIRVISSEAPLESCTWLEKRRDDARGIRLWLQDSVTRCIPFCTQHPARRPVCPAATPAHASCLRHPPLTRPASHRSVSVSKSITWQTQTSGSELVVRRAQ</sequence>
<name>A0A6A6TDA5_9PLEO</name>